<accession>A0A0Q3I948</accession>
<dbReference type="AlphaFoldDB" id="A0A0Q3I948"/>
<evidence type="ECO:0000313" key="3">
    <source>
        <dbReference type="Proteomes" id="UP000051562"/>
    </source>
</evidence>
<dbReference type="PANTHER" id="PTHR43564:SF2">
    <property type="entry name" value="BLR6059 PROTEIN"/>
    <property type="match status" value="1"/>
</dbReference>
<dbReference type="Gene3D" id="3.50.30.50">
    <property type="entry name" value="Putative cyclase"/>
    <property type="match status" value="1"/>
</dbReference>
<organism evidence="1 3">
    <name type="scientific">Bosea thiooxidans</name>
    <dbReference type="NCBI Taxonomy" id="53254"/>
    <lineage>
        <taxon>Bacteria</taxon>
        <taxon>Pseudomonadati</taxon>
        <taxon>Pseudomonadota</taxon>
        <taxon>Alphaproteobacteria</taxon>
        <taxon>Hyphomicrobiales</taxon>
        <taxon>Boseaceae</taxon>
        <taxon>Bosea</taxon>
    </lineage>
</organism>
<reference evidence="2 4" key="2">
    <citation type="submission" date="2017-02" db="EMBL/GenBank/DDBJ databases">
        <authorList>
            <person name="Peterson S.W."/>
        </authorList>
    </citation>
    <scope>NUCLEOTIDE SEQUENCE [LARGE SCALE GENOMIC DNA]</scope>
    <source>
        <strain evidence="2 4">DSM 9653</strain>
    </source>
</reference>
<keyword evidence="3" id="KW-1185">Reference proteome</keyword>
<dbReference type="OrthoDB" id="9777007at2"/>
<dbReference type="RefSeq" id="WP_055727294.1">
    <property type="nucleotide sequence ID" value="NZ_FUYX01000005.1"/>
</dbReference>
<dbReference type="EMBL" id="FUYX01000005">
    <property type="protein sequence ID" value="SKB78476.1"/>
    <property type="molecule type" value="Genomic_DNA"/>
</dbReference>
<dbReference type="Proteomes" id="UP000190130">
    <property type="component" value="Unassembled WGS sequence"/>
</dbReference>
<evidence type="ECO:0000313" key="4">
    <source>
        <dbReference type="Proteomes" id="UP000190130"/>
    </source>
</evidence>
<dbReference type="GO" id="GO:0004061">
    <property type="term" value="F:arylformamidase activity"/>
    <property type="evidence" value="ECO:0007669"/>
    <property type="project" value="InterPro"/>
</dbReference>
<evidence type="ECO:0000313" key="1">
    <source>
        <dbReference type="EMBL" id="KQK31528.1"/>
    </source>
</evidence>
<dbReference type="InterPro" id="IPR037175">
    <property type="entry name" value="KFase_sf"/>
</dbReference>
<dbReference type="GO" id="GO:0019441">
    <property type="term" value="P:L-tryptophan catabolic process to kynurenine"/>
    <property type="evidence" value="ECO:0007669"/>
    <property type="project" value="InterPro"/>
</dbReference>
<dbReference type="Pfam" id="PF04199">
    <property type="entry name" value="Cyclase"/>
    <property type="match status" value="1"/>
</dbReference>
<name>A0A0Q3I948_9HYPH</name>
<dbReference type="InterPro" id="IPR007325">
    <property type="entry name" value="KFase/CYL"/>
</dbReference>
<dbReference type="EMBL" id="LMAR01000023">
    <property type="protein sequence ID" value="KQK31528.1"/>
    <property type="molecule type" value="Genomic_DNA"/>
</dbReference>
<protein>
    <submittedName>
        <fullName evidence="1">Cyclase</fullName>
    </submittedName>
    <submittedName>
        <fullName evidence="2">Kynurenine formamidase</fullName>
    </submittedName>
</protein>
<sequence>MMPTGRLVDLSIPLENDVPADPPFQKVRIDYRTHEGTAKDIAAAFPGLKPEQLPDGMGWAVELATISTHNGTHVDAPWHYHPTQDGGAPALKIDECPLEWFLQPGVKLDFRHLSDGHVVTPAEIDAELERIGHRLSPLEIIVVNTRAGQRYGEADYIDSGCGFGREATLHLVRQGIKVVGTDGWSWDAPFSHTARRFAETGDASLIWEGHKAGREAGYCQIEKLHNLEALPATGFMISCLPVKVRNGSAGWTRAVAILPA</sequence>
<evidence type="ECO:0000313" key="2">
    <source>
        <dbReference type="EMBL" id="SKB78476.1"/>
    </source>
</evidence>
<reference evidence="1 3" key="1">
    <citation type="submission" date="2015-10" db="EMBL/GenBank/DDBJ databases">
        <title>Draft genome of Bosea thiooxidans.</title>
        <authorList>
            <person name="Wang X."/>
        </authorList>
    </citation>
    <scope>NUCLEOTIDE SEQUENCE [LARGE SCALE GENOMIC DNA]</scope>
    <source>
        <strain evidence="1 3">CGMCC 9174</strain>
    </source>
</reference>
<proteinExistence type="predicted"/>
<dbReference type="STRING" id="53254.SAMN05660750_02327"/>
<dbReference type="SUPFAM" id="SSF102198">
    <property type="entry name" value="Putative cyclase"/>
    <property type="match status" value="1"/>
</dbReference>
<dbReference type="Proteomes" id="UP000051562">
    <property type="component" value="Unassembled WGS sequence"/>
</dbReference>
<dbReference type="PANTHER" id="PTHR43564">
    <property type="entry name" value="KYNURENINE FORMAMIDASE-LIKE PROTEIN"/>
    <property type="match status" value="1"/>
</dbReference>
<gene>
    <name evidence="1" type="ORF">ARD30_03770</name>
    <name evidence="2" type="ORF">SAMN05660750_02327</name>
</gene>